<dbReference type="PANTHER" id="PTHR42840">
    <property type="entry name" value="NAD(P)-BINDING ROSSMANN-FOLD SUPERFAMILY PROTEIN-RELATED"/>
    <property type="match status" value="1"/>
</dbReference>
<evidence type="ECO:0000256" key="2">
    <source>
        <dbReference type="ARBA" id="ARBA00023002"/>
    </source>
</evidence>
<evidence type="ECO:0000259" key="5">
    <source>
        <dbReference type="Pfam" id="PF22725"/>
    </source>
</evidence>
<sequence length="367" mass="40096">MEKDKVKIGIIGAGRIGKIHADNLLRNPHAEIVGISDLFAGAELESWAERRGIAVVTTDSSKLIAMPEVDAVLICSSTDTHVPLIEQAARAGKHIFCEKPVSMDLQQTQAAVTAVQKAGVKLQIGFNRRFDHNFRRIREHVQTGTIGEPHIIRITSRDPSPPSAEYIRVSGGIFMDMMIHDFDMARYLTGSEVKEVYALGNVLIHPVFAEHGDVDTAIVTLSFENGAVGVIDNSRQAVYGYDQRVEVFGSLGSAAAANDHPNTAEISTSAGLMRDKPLHFFLERYNEAYVQETALFIESILKDTPVMVSGYDAIQAERIALAARKSLQQGRPVKLSEVPGMASGSQTAAESPREGSEENDVRIHHQT</sequence>
<dbReference type="InterPro" id="IPR036291">
    <property type="entry name" value="NAD(P)-bd_dom_sf"/>
</dbReference>
<dbReference type="GO" id="GO:0050112">
    <property type="term" value="F:inositol 2-dehydrogenase (NAD+) activity"/>
    <property type="evidence" value="ECO:0007669"/>
    <property type="project" value="UniProtKB-EC"/>
</dbReference>
<dbReference type="PANTHER" id="PTHR42840:SF3">
    <property type="entry name" value="BINDING ROSSMANN FOLD OXIDOREDUCTASE, PUTATIVE (AFU_ORTHOLOGUE AFUA_2G10240)-RELATED"/>
    <property type="match status" value="1"/>
</dbReference>
<dbReference type="RefSeq" id="WP_305756379.1">
    <property type="nucleotide sequence ID" value="NZ_JAPCKK010000030.1"/>
</dbReference>
<accession>A0ABT9FVK1</accession>
<keyword evidence="2 6" id="KW-0560">Oxidoreductase</keyword>
<reference evidence="6 7" key="1">
    <citation type="submission" date="2022-10" db="EMBL/GenBank/DDBJ databases">
        <title>Paenibacillus description and whole genome data of maize root bacterial community.</title>
        <authorList>
            <person name="Marton D."/>
            <person name="Farkas M."/>
            <person name="Cserhati M."/>
        </authorList>
    </citation>
    <scope>NUCLEOTIDE SEQUENCE [LARGE SCALE GENOMIC DNA]</scope>
    <source>
        <strain evidence="6 7">P96</strain>
    </source>
</reference>
<organism evidence="6 7">
    <name type="scientific">Paenibacillus zeirhizosphaerae</name>
    <dbReference type="NCBI Taxonomy" id="2987519"/>
    <lineage>
        <taxon>Bacteria</taxon>
        <taxon>Bacillati</taxon>
        <taxon>Bacillota</taxon>
        <taxon>Bacilli</taxon>
        <taxon>Bacillales</taxon>
        <taxon>Paenibacillaceae</taxon>
        <taxon>Paenibacillus</taxon>
    </lineage>
</organism>
<dbReference type="Gene3D" id="3.30.360.10">
    <property type="entry name" value="Dihydrodipicolinate Reductase, domain 2"/>
    <property type="match status" value="1"/>
</dbReference>
<comment type="similarity">
    <text evidence="1">Belongs to the Gfo/Idh/MocA family.</text>
</comment>
<dbReference type="EC" id="1.1.1.18" evidence="6"/>
<dbReference type="SUPFAM" id="SSF55347">
    <property type="entry name" value="Glyceraldehyde-3-phosphate dehydrogenase-like, C-terminal domain"/>
    <property type="match status" value="1"/>
</dbReference>
<dbReference type="InterPro" id="IPR000683">
    <property type="entry name" value="Gfo/Idh/MocA-like_OxRdtase_N"/>
</dbReference>
<feature type="compositionally biased region" description="Basic and acidic residues" evidence="3">
    <location>
        <begin position="351"/>
        <end position="367"/>
    </location>
</feature>
<evidence type="ECO:0000256" key="3">
    <source>
        <dbReference type="SAM" id="MobiDB-lite"/>
    </source>
</evidence>
<dbReference type="InterPro" id="IPR055170">
    <property type="entry name" value="GFO_IDH_MocA-like_dom"/>
</dbReference>
<keyword evidence="7" id="KW-1185">Reference proteome</keyword>
<dbReference type="NCBIfam" id="TIGR04380">
    <property type="entry name" value="myo_inos_iolG"/>
    <property type="match status" value="1"/>
</dbReference>
<dbReference type="Proteomes" id="UP001241848">
    <property type="component" value="Unassembled WGS sequence"/>
</dbReference>
<protein>
    <submittedName>
        <fullName evidence="6">Inositol 2-dehydrogenase</fullName>
        <ecNumber evidence="6">1.1.1.18</ecNumber>
    </submittedName>
</protein>
<feature type="domain" description="GFO/IDH/MocA-like oxidoreductase" evidence="5">
    <location>
        <begin position="134"/>
        <end position="254"/>
    </location>
</feature>
<feature type="domain" description="Gfo/Idh/MocA-like oxidoreductase N-terminal" evidence="4">
    <location>
        <begin position="6"/>
        <end position="126"/>
    </location>
</feature>
<dbReference type="SUPFAM" id="SSF51735">
    <property type="entry name" value="NAD(P)-binding Rossmann-fold domains"/>
    <property type="match status" value="1"/>
</dbReference>
<evidence type="ECO:0000313" key="7">
    <source>
        <dbReference type="Proteomes" id="UP001241848"/>
    </source>
</evidence>
<evidence type="ECO:0000256" key="1">
    <source>
        <dbReference type="ARBA" id="ARBA00010928"/>
    </source>
</evidence>
<evidence type="ECO:0000313" key="6">
    <source>
        <dbReference type="EMBL" id="MDP4098767.1"/>
    </source>
</evidence>
<dbReference type="Gene3D" id="3.40.50.720">
    <property type="entry name" value="NAD(P)-binding Rossmann-like Domain"/>
    <property type="match status" value="1"/>
</dbReference>
<name>A0ABT9FVK1_9BACL</name>
<evidence type="ECO:0000259" key="4">
    <source>
        <dbReference type="Pfam" id="PF01408"/>
    </source>
</evidence>
<dbReference type="Pfam" id="PF01408">
    <property type="entry name" value="GFO_IDH_MocA"/>
    <property type="match status" value="1"/>
</dbReference>
<gene>
    <name evidence="6" type="primary">iolG</name>
    <name evidence="6" type="ORF">OIN60_18715</name>
</gene>
<dbReference type="InterPro" id="IPR030827">
    <property type="entry name" value="Myo_inos_IolG"/>
</dbReference>
<dbReference type="EMBL" id="JAPCKK010000030">
    <property type="protein sequence ID" value="MDP4098767.1"/>
    <property type="molecule type" value="Genomic_DNA"/>
</dbReference>
<comment type="caution">
    <text evidence="6">The sequence shown here is derived from an EMBL/GenBank/DDBJ whole genome shotgun (WGS) entry which is preliminary data.</text>
</comment>
<dbReference type="Pfam" id="PF22725">
    <property type="entry name" value="GFO_IDH_MocA_C3"/>
    <property type="match status" value="1"/>
</dbReference>
<proteinExistence type="inferred from homology"/>
<feature type="region of interest" description="Disordered" evidence="3">
    <location>
        <begin position="332"/>
        <end position="367"/>
    </location>
</feature>